<dbReference type="PATRIC" id="fig|401562.3.peg.4637"/>
<gene>
    <name evidence="2" type="ORF">NS226_21010</name>
</gene>
<name>A0A175R5F7_9HYPH</name>
<proteinExistence type="predicted"/>
<evidence type="ECO:0000313" key="2">
    <source>
        <dbReference type="EMBL" id="KTQ85182.1"/>
    </source>
</evidence>
<dbReference type="AlphaFoldDB" id="A0A175R5F7"/>
<dbReference type="GO" id="GO:0005737">
    <property type="term" value="C:cytoplasm"/>
    <property type="evidence" value="ECO:0007669"/>
    <property type="project" value="TreeGrafter"/>
</dbReference>
<dbReference type="Gene3D" id="1.20.1050.10">
    <property type="match status" value="1"/>
</dbReference>
<evidence type="ECO:0000259" key="1">
    <source>
        <dbReference type="PROSITE" id="PS50404"/>
    </source>
</evidence>
<dbReference type="InterPro" id="IPR036282">
    <property type="entry name" value="Glutathione-S-Trfase_C_sf"/>
</dbReference>
<sequence length="198" mass="22200">MRLLYSKPSPYSSKVRMSAHLCGIELDCVSTDTSAEGDDLLRTNPIGKIPALELDGGSTLYDSRVICEYLDRVSGNLLIPQGLEAWTLCKRIEALADGLTEAVMATLYEVRYRPEEKRHQPWVDKQWRRAHRALDVLEGDLAHLPAEPSLAHFAVASDLGWIQLRYPGTFEEKNPGLVRWLEAFYAANPAYEAMKPAA</sequence>
<dbReference type="SFLD" id="SFLDS00019">
    <property type="entry name" value="Glutathione_Transferase_(cytos"/>
    <property type="match status" value="1"/>
</dbReference>
<comment type="caution">
    <text evidence="2">The sequence shown here is derived from an EMBL/GenBank/DDBJ whole genome shotgun (WGS) entry which is preliminary data.</text>
</comment>
<evidence type="ECO:0000313" key="3">
    <source>
        <dbReference type="Proteomes" id="UP000078272"/>
    </source>
</evidence>
<reference evidence="2 3" key="1">
    <citation type="journal article" date="2016" name="Front. Microbiol.">
        <title>Genomic Resource of Rice Seed Associated Bacteria.</title>
        <authorList>
            <person name="Midha S."/>
            <person name="Bansal K."/>
            <person name="Sharma S."/>
            <person name="Kumar N."/>
            <person name="Patil P.P."/>
            <person name="Chaudhry V."/>
            <person name="Patil P.B."/>
        </authorList>
    </citation>
    <scope>NUCLEOTIDE SEQUENCE [LARGE SCALE GENOMIC DNA]</scope>
    <source>
        <strain evidence="2 3">NS226</strain>
    </source>
</reference>
<organism evidence="2 3">
    <name type="scientific">Aureimonas ureilytica</name>
    <dbReference type="NCBI Taxonomy" id="401562"/>
    <lineage>
        <taxon>Bacteria</taxon>
        <taxon>Pseudomonadati</taxon>
        <taxon>Pseudomonadota</taxon>
        <taxon>Alphaproteobacteria</taxon>
        <taxon>Hyphomicrobiales</taxon>
        <taxon>Aurantimonadaceae</taxon>
        <taxon>Aureimonas</taxon>
    </lineage>
</organism>
<dbReference type="SUPFAM" id="SSF52833">
    <property type="entry name" value="Thioredoxin-like"/>
    <property type="match status" value="1"/>
</dbReference>
<dbReference type="eggNOG" id="COG0625">
    <property type="taxonomic scope" value="Bacteria"/>
</dbReference>
<keyword evidence="2" id="KW-0808">Transferase</keyword>
<feature type="domain" description="GST N-terminal" evidence="1">
    <location>
        <begin position="1"/>
        <end position="78"/>
    </location>
</feature>
<dbReference type="STRING" id="401562.NS365_08130"/>
<dbReference type="EMBL" id="LDPZ01000066">
    <property type="protein sequence ID" value="KTQ85182.1"/>
    <property type="molecule type" value="Genomic_DNA"/>
</dbReference>
<dbReference type="PANTHER" id="PTHR43968:SF6">
    <property type="entry name" value="GLUTATHIONE S-TRANSFERASE OMEGA"/>
    <property type="match status" value="1"/>
</dbReference>
<dbReference type="Pfam" id="PF13409">
    <property type="entry name" value="GST_N_2"/>
    <property type="match status" value="1"/>
</dbReference>
<dbReference type="GO" id="GO:0016740">
    <property type="term" value="F:transferase activity"/>
    <property type="evidence" value="ECO:0007669"/>
    <property type="project" value="UniProtKB-KW"/>
</dbReference>
<dbReference type="Pfam" id="PF13410">
    <property type="entry name" value="GST_C_2"/>
    <property type="match status" value="1"/>
</dbReference>
<dbReference type="InterPro" id="IPR040079">
    <property type="entry name" value="Glutathione_S-Trfase"/>
</dbReference>
<dbReference type="CDD" id="cd03205">
    <property type="entry name" value="GST_C_6"/>
    <property type="match status" value="1"/>
</dbReference>
<dbReference type="PANTHER" id="PTHR43968">
    <property type="match status" value="1"/>
</dbReference>
<accession>A0A175R5F7</accession>
<dbReference type="SUPFAM" id="SSF47616">
    <property type="entry name" value="GST C-terminal domain-like"/>
    <property type="match status" value="1"/>
</dbReference>
<dbReference type="PROSITE" id="PS50404">
    <property type="entry name" value="GST_NTER"/>
    <property type="match status" value="1"/>
</dbReference>
<dbReference type="Gene3D" id="3.40.30.10">
    <property type="entry name" value="Glutaredoxin"/>
    <property type="match status" value="1"/>
</dbReference>
<dbReference type="InterPro" id="IPR004045">
    <property type="entry name" value="Glutathione_S-Trfase_N"/>
</dbReference>
<dbReference type="InterPro" id="IPR050983">
    <property type="entry name" value="GST_Omega/HSP26"/>
</dbReference>
<dbReference type="RefSeq" id="WP_058636617.1">
    <property type="nucleotide sequence ID" value="NZ_LDPZ01000066.1"/>
</dbReference>
<protein>
    <submittedName>
        <fullName evidence="2">Glutathione S-transferase</fullName>
    </submittedName>
</protein>
<dbReference type="Proteomes" id="UP000078272">
    <property type="component" value="Unassembled WGS sequence"/>
</dbReference>
<dbReference type="InterPro" id="IPR036249">
    <property type="entry name" value="Thioredoxin-like_sf"/>
</dbReference>
<dbReference type="OrthoDB" id="9795329at2"/>